<dbReference type="EMBL" id="RSCJ01000045">
    <property type="protein sequence ID" value="RUR72621.1"/>
    <property type="molecule type" value="Genomic_DNA"/>
</dbReference>
<reference evidence="2 3" key="1">
    <citation type="journal article" date="2019" name="Genome Biol. Evol.">
        <title>Day and night: Metabolic profiles and evolutionary relationships of six axenic non-marine cyanobacteria.</title>
        <authorList>
            <person name="Will S.E."/>
            <person name="Henke P."/>
            <person name="Boedeker C."/>
            <person name="Huang S."/>
            <person name="Brinkmann H."/>
            <person name="Rohde M."/>
            <person name="Jarek M."/>
            <person name="Friedl T."/>
            <person name="Seufert S."/>
            <person name="Schumacher M."/>
            <person name="Overmann J."/>
            <person name="Neumann-Schaal M."/>
            <person name="Petersen J."/>
        </authorList>
    </citation>
    <scope>NUCLEOTIDE SEQUENCE [LARGE SCALE GENOMIC DNA]</scope>
    <source>
        <strain evidence="2 3">PCC 6912</strain>
    </source>
</reference>
<proteinExistence type="predicted"/>
<keyword evidence="3" id="KW-1185">Reference proteome</keyword>
<organism evidence="2 3">
    <name type="scientific">Chlorogloeopsis fritschii PCC 6912</name>
    <dbReference type="NCBI Taxonomy" id="211165"/>
    <lineage>
        <taxon>Bacteria</taxon>
        <taxon>Bacillati</taxon>
        <taxon>Cyanobacteriota</taxon>
        <taxon>Cyanophyceae</taxon>
        <taxon>Nostocales</taxon>
        <taxon>Chlorogloeopsidaceae</taxon>
        <taxon>Chlorogloeopsis</taxon>
    </lineage>
</organism>
<feature type="domain" description="CopG-like ribbon-helix-helix" evidence="1">
    <location>
        <begin position="6"/>
        <end position="46"/>
    </location>
</feature>
<dbReference type="InterPro" id="IPR012869">
    <property type="entry name" value="RHH_5"/>
</dbReference>
<evidence type="ECO:0000259" key="1">
    <source>
        <dbReference type="Pfam" id="PF07878"/>
    </source>
</evidence>
<protein>
    <recommendedName>
        <fullName evidence="1">CopG-like ribbon-helix-helix domain-containing protein</fullName>
    </recommendedName>
</protein>
<dbReference type="GO" id="GO:0006355">
    <property type="term" value="P:regulation of DNA-templated transcription"/>
    <property type="evidence" value="ECO:0007669"/>
    <property type="project" value="InterPro"/>
</dbReference>
<dbReference type="STRING" id="211165.GCA_000317285_06795"/>
<gene>
    <name evidence="2" type="ORF">PCC6912_61780</name>
</gene>
<dbReference type="OrthoDB" id="495604at2"/>
<name>A0A3S0XL91_CHLFR</name>
<sequence length="56" mass="6844">MPTKKPRTTVTFDPDDYEELQQWAESEFRSVPQLILAIVKRALIERRERRQREEKK</sequence>
<evidence type="ECO:0000313" key="3">
    <source>
        <dbReference type="Proteomes" id="UP000268857"/>
    </source>
</evidence>
<evidence type="ECO:0000313" key="2">
    <source>
        <dbReference type="EMBL" id="RUR72621.1"/>
    </source>
</evidence>
<dbReference type="Pfam" id="PF07878">
    <property type="entry name" value="RHH_5"/>
    <property type="match status" value="1"/>
</dbReference>
<accession>A0A3S0XL91</accession>
<dbReference type="InterPro" id="IPR010985">
    <property type="entry name" value="Ribbon_hlx_hlx"/>
</dbReference>
<dbReference type="Proteomes" id="UP000268857">
    <property type="component" value="Unassembled WGS sequence"/>
</dbReference>
<dbReference type="AlphaFoldDB" id="A0A3S0XL91"/>
<dbReference type="RefSeq" id="WP_016876050.1">
    <property type="nucleotide sequence ID" value="NZ_AJLN01000161.1"/>
</dbReference>
<dbReference type="SUPFAM" id="SSF47598">
    <property type="entry name" value="Ribbon-helix-helix"/>
    <property type="match status" value="1"/>
</dbReference>
<comment type="caution">
    <text evidence="2">The sequence shown here is derived from an EMBL/GenBank/DDBJ whole genome shotgun (WGS) entry which is preliminary data.</text>
</comment>